<dbReference type="AlphaFoldDB" id="A0AA49GBJ5"/>
<reference evidence="2 3" key="1">
    <citation type="submission" date="2023-08" db="EMBL/GenBank/DDBJ databases">
        <title>Comparative genomics and taxonomic characterization of three novel marine species of genus Marivirga.</title>
        <authorList>
            <person name="Muhammad N."/>
            <person name="Kim S.-G."/>
        </authorList>
    </citation>
    <scope>NUCLEOTIDE SEQUENCE [LARGE SCALE GENOMIC DNA]</scope>
    <source>
        <strain evidence="2 3">BDSF4-3</strain>
    </source>
</reference>
<dbReference type="InterPro" id="IPR027417">
    <property type="entry name" value="P-loop_NTPase"/>
</dbReference>
<keyword evidence="1" id="KW-0175">Coiled coil</keyword>
<dbReference type="SUPFAM" id="SSF52540">
    <property type="entry name" value="P-loop containing nucleoside triphosphate hydrolases"/>
    <property type="match status" value="1"/>
</dbReference>
<gene>
    <name evidence="2" type="ORF">QYS49_22875</name>
</gene>
<evidence type="ECO:0000313" key="2">
    <source>
        <dbReference type="EMBL" id="WKK74544.2"/>
    </source>
</evidence>
<evidence type="ECO:0000256" key="1">
    <source>
        <dbReference type="SAM" id="Coils"/>
    </source>
</evidence>
<dbReference type="EMBL" id="CP129971">
    <property type="protein sequence ID" value="WKK74544.2"/>
    <property type="molecule type" value="Genomic_DNA"/>
</dbReference>
<accession>A0AA49GBJ5</accession>
<dbReference type="KEGG" id="msaa:QYS49_22875"/>
<proteinExistence type="predicted"/>
<name>A0AA49GBJ5_9BACT</name>
<dbReference type="RefSeq" id="WP_308347459.1">
    <property type="nucleotide sequence ID" value="NZ_CP129971.1"/>
</dbReference>
<feature type="coiled-coil region" evidence="1">
    <location>
        <begin position="496"/>
        <end position="538"/>
    </location>
</feature>
<dbReference type="Proteomes" id="UP001230496">
    <property type="component" value="Chromosome"/>
</dbReference>
<sequence>MEENQEQLAQQWHSFLQEYFHKIIQQKKDFLKTHIEFVKKQKPIQTDETNFKADDEYKQAVFEFIKSTYGEQPKLEHSDFEELHATLITEFQNLLSSVPDVIVKEQKSERFQIQKEDSFGLKLRKPFKIFFFGLSKVPFHIANLFRKQKKPLKYWKHEVKSKALFERHFFNGFQNAFIELNQQILKEFTASLVKLRDYENLPTDDNHTDFENSALGFQEGFIKIIKSKINDEYLRLCQAYDDEFKLVGTIEYKSKLLNPNRLDKDYQQFKKQYSKKHHCWNNTIHALFEDWRSELELSALQSFLQKSIKGLNNNVGEWNDKLQDNFISPIKSFLEEAQSTFDKDEKESEDIGKKITQVKYITNKQLDRGLIQKMQESLSKNTILNQMDRLEHLIGERIEKLANDYVVTKSNHFDRPLEDNELSSISNYELLSFEIKPKLNDKLEALKSNIFQKMGELLIKVGDIDEIVHYVLSSASNSLNAEPKENQASTIILDGFKRAENTAEEVDNQIQELIENAQSELKKISDELIQELQKLKENENVSALKIRISKAKAIHKSEALTQKILDFGKQYFDVTKKFSLTYYQKAKELKEELSKRFLSATIENEPNRAVSDFLNESNQIIEGLPVIYKRLYAIEPLTDMVLFEGREKEIARISKAYVAWTAGKYASVLITAEKWSGMTSLVNYAIKNIKFNNVPLRTELKFNNPDPQFFLKSLSDLLELESSDKQTIIEHLNLGKRRIIIFENLQKLFLREMHGQKALVEFIDIMTATQRNVFWIGTMSIYTFNYLEKSLKMSAFFSYHVPLEPLSDDEISQLIIKRNRISGFKIKFEALEKDSNDKKFKKLNESEKQQYLKERFFKDLNNFAKSNISMALMFWLLSTKKVDDQTIVIQNFKKPDFSFLASLKNDRVFVLQALIMHDGLKLEQVSNVLSYSLTKAKFLLLELLEDGVLIERNSQYLVNPIIYRNTVQLLKSRNLL</sequence>
<keyword evidence="3" id="KW-1185">Reference proteome</keyword>
<protein>
    <submittedName>
        <fullName evidence="2">Uncharacterized protein</fullName>
    </submittedName>
</protein>
<organism evidence="2 3">
    <name type="scientific">Marivirga salinarum</name>
    <dbReference type="NCBI Taxonomy" id="3059078"/>
    <lineage>
        <taxon>Bacteria</taxon>
        <taxon>Pseudomonadati</taxon>
        <taxon>Bacteroidota</taxon>
        <taxon>Cytophagia</taxon>
        <taxon>Cytophagales</taxon>
        <taxon>Marivirgaceae</taxon>
        <taxon>Marivirga</taxon>
    </lineage>
</organism>
<evidence type="ECO:0000313" key="3">
    <source>
        <dbReference type="Proteomes" id="UP001230496"/>
    </source>
</evidence>